<dbReference type="Proteomes" id="UP001432000">
    <property type="component" value="Chromosome"/>
</dbReference>
<evidence type="ECO:0000313" key="1">
    <source>
        <dbReference type="EMBL" id="WXG68455.1"/>
    </source>
</evidence>
<accession>A0ABZ2PH78</accession>
<organism evidence="1 2">
    <name type="scientific">Rhodococcus sovatensis</name>
    <dbReference type="NCBI Taxonomy" id="1805840"/>
    <lineage>
        <taxon>Bacteria</taxon>
        <taxon>Bacillati</taxon>
        <taxon>Actinomycetota</taxon>
        <taxon>Actinomycetes</taxon>
        <taxon>Mycobacteriales</taxon>
        <taxon>Nocardiaceae</taxon>
        <taxon>Rhodococcus</taxon>
    </lineage>
</organism>
<evidence type="ECO:0000313" key="2">
    <source>
        <dbReference type="Proteomes" id="UP001432000"/>
    </source>
</evidence>
<dbReference type="Gene3D" id="1.10.10.10">
    <property type="entry name" value="Winged helix-like DNA-binding domain superfamily/Winged helix DNA-binding domain"/>
    <property type="match status" value="1"/>
</dbReference>
<reference evidence="1 2" key="1">
    <citation type="submission" date="2024-03" db="EMBL/GenBank/DDBJ databases">
        <title>Natural products discovery in diverse microorganisms through a two-stage MS feature dereplication strategy.</title>
        <authorList>
            <person name="Zhang R."/>
        </authorList>
    </citation>
    <scope>NUCLEOTIDE SEQUENCE [LARGE SCALE GENOMIC DNA]</scope>
    <source>
        <strain evidence="1 2">18930</strain>
    </source>
</reference>
<keyword evidence="2" id="KW-1185">Reference proteome</keyword>
<protein>
    <recommendedName>
        <fullName evidence="3">MarR family transcriptional regulator</fullName>
    </recommendedName>
</protein>
<dbReference type="InterPro" id="IPR036388">
    <property type="entry name" value="WH-like_DNA-bd_sf"/>
</dbReference>
<dbReference type="InterPro" id="IPR036390">
    <property type="entry name" value="WH_DNA-bd_sf"/>
</dbReference>
<dbReference type="SUPFAM" id="SSF46785">
    <property type="entry name" value="Winged helix' DNA-binding domain"/>
    <property type="match status" value="1"/>
</dbReference>
<sequence length="149" mass="16577">MSTQRAMQPPENQPLGFWTVRAGEAIGARTRGALRDIGLSQPEWWLLHQVSLDPEGVDRDATIEKIGHNSTPEAIVEAIDSAIAKGWVQQTDSQLKSTSLGSELFERAAALQQDLQAERMQEISKDDFATTIRVLQRTIDNVGGEAWHW</sequence>
<evidence type="ECO:0008006" key="3">
    <source>
        <dbReference type="Google" id="ProtNLM"/>
    </source>
</evidence>
<dbReference type="RefSeq" id="WP_338888672.1">
    <property type="nucleotide sequence ID" value="NZ_CP147846.1"/>
</dbReference>
<proteinExistence type="predicted"/>
<dbReference type="EMBL" id="CP147846">
    <property type="protein sequence ID" value="WXG68455.1"/>
    <property type="molecule type" value="Genomic_DNA"/>
</dbReference>
<name>A0ABZ2PH78_9NOCA</name>
<gene>
    <name evidence="1" type="ORF">WDS16_25235</name>
</gene>